<gene>
    <name evidence="2" type="ORF">NCTC8738_01070</name>
</gene>
<keyword evidence="1" id="KW-1133">Transmembrane helix</keyword>
<sequence>MTDKELQERMEAIRRQSRRDAQNLKAIYCRNPRPEIESIRDLFIYYFDILFGELFFEGNLPYLKLGVLPHCSLLLVILLAYDKDNQRMSFVLLLYIFQLLLILIMGLLVKHMMSHSFKSDSDD</sequence>
<keyword evidence="1" id="KW-0472">Membrane</keyword>
<proteinExistence type="predicted"/>
<evidence type="ECO:0000313" key="2">
    <source>
        <dbReference type="EMBL" id="SQF42287.1"/>
    </source>
</evidence>
<evidence type="ECO:0000256" key="1">
    <source>
        <dbReference type="SAM" id="Phobius"/>
    </source>
</evidence>
<reference evidence="2 3" key="1">
    <citation type="submission" date="2018-06" db="EMBL/GenBank/DDBJ databases">
        <authorList>
            <consortium name="Pathogen Informatics"/>
            <person name="Doyle S."/>
        </authorList>
    </citation>
    <scope>NUCLEOTIDE SEQUENCE [LARGE SCALE GENOMIC DNA]</scope>
    <source>
        <strain evidence="2 3">NCTC8738</strain>
    </source>
</reference>
<accession>A0AB38G641</accession>
<organism evidence="2 3">
    <name type="scientific">Streptococcus lutetiensis</name>
    <dbReference type="NCBI Taxonomy" id="150055"/>
    <lineage>
        <taxon>Bacteria</taxon>
        <taxon>Bacillati</taxon>
        <taxon>Bacillota</taxon>
        <taxon>Bacilli</taxon>
        <taxon>Lactobacillales</taxon>
        <taxon>Streptococcaceae</taxon>
        <taxon>Streptococcus</taxon>
    </lineage>
</organism>
<feature type="transmembrane region" description="Helical" evidence="1">
    <location>
        <begin position="87"/>
        <end position="109"/>
    </location>
</feature>
<keyword evidence="1" id="KW-0812">Transmembrane</keyword>
<dbReference type="EMBL" id="LS483348">
    <property type="protein sequence ID" value="SQF42287.1"/>
    <property type="molecule type" value="Genomic_DNA"/>
</dbReference>
<dbReference type="AlphaFoldDB" id="A0AB38G641"/>
<dbReference type="Proteomes" id="UP000248954">
    <property type="component" value="Chromosome 1"/>
</dbReference>
<protein>
    <submittedName>
        <fullName evidence="2">Uncharacterized protein</fullName>
    </submittedName>
</protein>
<evidence type="ECO:0000313" key="3">
    <source>
        <dbReference type="Proteomes" id="UP000248954"/>
    </source>
</evidence>
<name>A0AB38G641_9STRE</name>
<dbReference type="RefSeq" id="WP_039671394.1">
    <property type="nucleotide sequence ID" value="NZ_CP066277.1"/>
</dbReference>